<keyword evidence="4" id="KW-1185">Reference proteome</keyword>
<dbReference type="SMART" id="SM00271">
    <property type="entry name" value="DnaJ"/>
    <property type="match status" value="1"/>
</dbReference>
<dbReference type="OrthoDB" id="291007at2759"/>
<dbReference type="InterPro" id="IPR053025">
    <property type="entry name" value="Mito_ATP_Synthase-Asso"/>
</dbReference>
<sequence length="234" mass="27110">MHYHLTSYRLNKNNTIMQVNAKTLAAWSCHQCVLPRKLFSQTQRTIASSAGKKTHYDSLGVAPTASQGEIKNAYYKLSKVYHPDRNKGSQEAADKFRQITEAYETVGNVQKRRMYDKGGLFETHIDMQETEEQKSVSKFYKSRGMTYTGKTPIYDFDEWSREHYGRTFARREKAKERHQSKINLNMNVRDHNESMTFMLLVAFSAMIFGGLLGMSGKEDIDRVSDKQKHNNNKK</sequence>
<comment type="caution">
    <text evidence="3">The sequence shown here is derived from an EMBL/GenBank/DDBJ whole genome shotgun (WGS) entry which is preliminary data.</text>
</comment>
<dbReference type="PANTHER" id="PTHR44873">
    <property type="entry name" value="DNAJ HOMOLOG SUBFAMILY C MEMBER 30, MITOCHONDRIAL"/>
    <property type="match status" value="1"/>
</dbReference>
<evidence type="ECO:0000259" key="2">
    <source>
        <dbReference type="PROSITE" id="PS50076"/>
    </source>
</evidence>
<evidence type="ECO:0000313" key="4">
    <source>
        <dbReference type="Proteomes" id="UP000494165"/>
    </source>
</evidence>
<accession>A0A8S1D4D9</accession>
<dbReference type="PROSITE" id="PS50076">
    <property type="entry name" value="DNAJ_2"/>
    <property type="match status" value="1"/>
</dbReference>
<dbReference type="SUPFAM" id="SSF46565">
    <property type="entry name" value="Chaperone J-domain"/>
    <property type="match status" value="1"/>
</dbReference>
<keyword evidence="1" id="KW-1133">Transmembrane helix</keyword>
<protein>
    <recommendedName>
        <fullName evidence="2">J domain-containing protein</fullName>
    </recommendedName>
</protein>
<reference evidence="3 4" key="1">
    <citation type="submission" date="2020-04" db="EMBL/GenBank/DDBJ databases">
        <authorList>
            <person name="Alioto T."/>
            <person name="Alioto T."/>
            <person name="Gomez Garrido J."/>
        </authorList>
    </citation>
    <scope>NUCLEOTIDE SEQUENCE [LARGE SCALE GENOMIC DNA]</scope>
</reference>
<evidence type="ECO:0000256" key="1">
    <source>
        <dbReference type="SAM" id="Phobius"/>
    </source>
</evidence>
<dbReference type="Pfam" id="PF00226">
    <property type="entry name" value="DnaJ"/>
    <property type="match status" value="1"/>
</dbReference>
<dbReference type="Proteomes" id="UP000494165">
    <property type="component" value="Unassembled WGS sequence"/>
</dbReference>
<dbReference type="InterPro" id="IPR001623">
    <property type="entry name" value="DnaJ_domain"/>
</dbReference>
<proteinExistence type="predicted"/>
<dbReference type="PRINTS" id="PR00625">
    <property type="entry name" value="JDOMAIN"/>
</dbReference>
<feature type="transmembrane region" description="Helical" evidence="1">
    <location>
        <begin position="195"/>
        <end position="214"/>
    </location>
</feature>
<feature type="domain" description="J" evidence="2">
    <location>
        <begin position="54"/>
        <end position="119"/>
    </location>
</feature>
<dbReference type="InterPro" id="IPR036869">
    <property type="entry name" value="J_dom_sf"/>
</dbReference>
<gene>
    <name evidence="3" type="ORF">CLODIP_2_CD05768</name>
</gene>
<dbReference type="EMBL" id="CADEPI010000110">
    <property type="protein sequence ID" value="CAB3375286.1"/>
    <property type="molecule type" value="Genomic_DNA"/>
</dbReference>
<dbReference type="AlphaFoldDB" id="A0A8S1D4D9"/>
<evidence type="ECO:0000313" key="3">
    <source>
        <dbReference type="EMBL" id="CAB3375286.1"/>
    </source>
</evidence>
<keyword evidence="1" id="KW-0812">Transmembrane</keyword>
<dbReference type="Gene3D" id="1.10.287.110">
    <property type="entry name" value="DnaJ domain"/>
    <property type="match status" value="1"/>
</dbReference>
<dbReference type="CDD" id="cd06257">
    <property type="entry name" value="DnaJ"/>
    <property type="match status" value="1"/>
</dbReference>
<keyword evidence="1" id="KW-0472">Membrane</keyword>
<dbReference type="PANTHER" id="PTHR44873:SF1">
    <property type="entry name" value="DNAJ HOMOLOG SUBFAMILY C MEMBER 30, MITOCHONDRIAL"/>
    <property type="match status" value="1"/>
</dbReference>
<organism evidence="3 4">
    <name type="scientific">Cloeon dipterum</name>
    <dbReference type="NCBI Taxonomy" id="197152"/>
    <lineage>
        <taxon>Eukaryota</taxon>
        <taxon>Metazoa</taxon>
        <taxon>Ecdysozoa</taxon>
        <taxon>Arthropoda</taxon>
        <taxon>Hexapoda</taxon>
        <taxon>Insecta</taxon>
        <taxon>Pterygota</taxon>
        <taxon>Palaeoptera</taxon>
        <taxon>Ephemeroptera</taxon>
        <taxon>Pisciforma</taxon>
        <taxon>Baetidae</taxon>
        <taxon>Cloeon</taxon>
    </lineage>
</organism>
<name>A0A8S1D4D9_9INSE</name>